<protein>
    <submittedName>
        <fullName evidence="1">RNA-directed DNA polymerase-like protein</fullName>
    </submittedName>
</protein>
<evidence type="ECO:0000313" key="2">
    <source>
        <dbReference type="Proteomes" id="UP000325315"/>
    </source>
</evidence>
<dbReference type="InterPro" id="IPR053134">
    <property type="entry name" value="RNA-dir_DNA_polymerase"/>
</dbReference>
<dbReference type="PANTHER" id="PTHR24559">
    <property type="entry name" value="TRANSPOSON TY3-I GAG-POL POLYPROTEIN"/>
    <property type="match status" value="1"/>
</dbReference>
<dbReference type="AlphaFoldDB" id="A0A5B6V9L2"/>
<dbReference type="Proteomes" id="UP000325315">
    <property type="component" value="Unassembled WGS sequence"/>
</dbReference>
<dbReference type="PANTHER" id="PTHR24559:SF444">
    <property type="entry name" value="REVERSE TRANSCRIPTASE DOMAIN-CONTAINING PROTEIN"/>
    <property type="match status" value="1"/>
</dbReference>
<dbReference type="EMBL" id="SMMG02000007">
    <property type="protein sequence ID" value="KAA3465868.1"/>
    <property type="molecule type" value="Genomic_DNA"/>
</dbReference>
<proteinExistence type="predicted"/>
<keyword evidence="2" id="KW-1185">Reference proteome</keyword>
<evidence type="ECO:0000313" key="1">
    <source>
        <dbReference type="EMBL" id="KAA3465868.1"/>
    </source>
</evidence>
<gene>
    <name evidence="1" type="ORF">EPI10_001005</name>
</gene>
<dbReference type="SUPFAM" id="SSF56672">
    <property type="entry name" value="DNA/RNA polymerases"/>
    <property type="match status" value="1"/>
</dbReference>
<name>A0A5B6V9L2_9ROSI</name>
<dbReference type="InterPro" id="IPR043502">
    <property type="entry name" value="DNA/RNA_pol_sf"/>
</dbReference>
<accession>A0A5B6V9L2</accession>
<dbReference type="GO" id="GO:0003964">
    <property type="term" value="F:RNA-directed DNA polymerase activity"/>
    <property type="evidence" value="ECO:0007669"/>
    <property type="project" value="UniProtKB-KW"/>
</dbReference>
<keyword evidence="1" id="KW-0808">Transferase</keyword>
<dbReference type="Gene3D" id="3.10.10.10">
    <property type="entry name" value="HIV Type 1 Reverse Transcriptase, subunit A, domain 1"/>
    <property type="match status" value="1"/>
</dbReference>
<reference evidence="2" key="1">
    <citation type="journal article" date="2019" name="Plant Biotechnol. J.">
        <title>Genome sequencing of the Australian wild diploid species Gossypium australe highlights disease resistance and delayed gland morphogenesis.</title>
        <authorList>
            <person name="Cai Y."/>
            <person name="Cai X."/>
            <person name="Wang Q."/>
            <person name="Wang P."/>
            <person name="Zhang Y."/>
            <person name="Cai C."/>
            <person name="Xu Y."/>
            <person name="Wang K."/>
            <person name="Zhou Z."/>
            <person name="Wang C."/>
            <person name="Geng S."/>
            <person name="Li B."/>
            <person name="Dong Q."/>
            <person name="Hou Y."/>
            <person name="Wang H."/>
            <person name="Ai P."/>
            <person name="Liu Z."/>
            <person name="Yi F."/>
            <person name="Sun M."/>
            <person name="An G."/>
            <person name="Cheng J."/>
            <person name="Zhang Y."/>
            <person name="Shi Q."/>
            <person name="Xie Y."/>
            <person name="Shi X."/>
            <person name="Chang Y."/>
            <person name="Huang F."/>
            <person name="Chen Y."/>
            <person name="Hong S."/>
            <person name="Mi L."/>
            <person name="Sun Q."/>
            <person name="Zhang L."/>
            <person name="Zhou B."/>
            <person name="Peng R."/>
            <person name="Zhang X."/>
            <person name="Liu F."/>
        </authorList>
    </citation>
    <scope>NUCLEOTIDE SEQUENCE [LARGE SCALE GENOMIC DNA]</scope>
    <source>
        <strain evidence="2">cv. PA1801</strain>
    </source>
</reference>
<organism evidence="1 2">
    <name type="scientific">Gossypium australe</name>
    <dbReference type="NCBI Taxonomy" id="47621"/>
    <lineage>
        <taxon>Eukaryota</taxon>
        <taxon>Viridiplantae</taxon>
        <taxon>Streptophyta</taxon>
        <taxon>Embryophyta</taxon>
        <taxon>Tracheophyta</taxon>
        <taxon>Spermatophyta</taxon>
        <taxon>Magnoliopsida</taxon>
        <taxon>eudicotyledons</taxon>
        <taxon>Gunneridae</taxon>
        <taxon>Pentapetalae</taxon>
        <taxon>rosids</taxon>
        <taxon>malvids</taxon>
        <taxon>Malvales</taxon>
        <taxon>Malvaceae</taxon>
        <taxon>Malvoideae</taxon>
        <taxon>Gossypium</taxon>
    </lineage>
</organism>
<comment type="caution">
    <text evidence="1">The sequence shown here is derived from an EMBL/GenBank/DDBJ whole genome shotgun (WGS) entry which is preliminary data.</text>
</comment>
<keyword evidence="1" id="KW-0695">RNA-directed DNA polymerase</keyword>
<dbReference type="OrthoDB" id="415724at2759"/>
<keyword evidence="1" id="KW-0548">Nucleotidyltransferase</keyword>
<sequence length="77" mass="9011">MKKKDGNLRMCINYRQLNKLTVKKQLPFCHELMTCSTSCELKVKESYVLKTIFHTSYGHYDFLVMPFGLTNAPVVFM</sequence>